<accession>A0A074LKE9</accession>
<dbReference type="GO" id="GO:0005886">
    <property type="term" value="C:plasma membrane"/>
    <property type="evidence" value="ECO:0007669"/>
    <property type="project" value="UniProtKB-SubCell"/>
</dbReference>
<dbReference type="AlphaFoldDB" id="A0A074LKE9"/>
<evidence type="ECO:0000313" key="12">
    <source>
        <dbReference type="Proteomes" id="UP000027931"/>
    </source>
</evidence>
<dbReference type="NCBIfam" id="TIGR00711">
    <property type="entry name" value="efflux_EmrB"/>
    <property type="match status" value="1"/>
</dbReference>
<dbReference type="EMBL" id="JMIR01000035">
    <property type="protein sequence ID" value="KEO81569.1"/>
    <property type="molecule type" value="Genomic_DNA"/>
</dbReference>
<dbReference type="SUPFAM" id="SSF103473">
    <property type="entry name" value="MFS general substrate transporter"/>
    <property type="match status" value="1"/>
</dbReference>
<dbReference type="GO" id="GO:0022857">
    <property type="term" value="F:transmembrane transporter activity"/>
    <property type="evidence" value="ECO:0007669"/>
    <property type="project" value="InterPro"/>
</dbReference>
<evidence type="ECO:0000259" key="10">
    <source>
        <dbReference type="PROSITE" id="PS50850"/>
    </source>
</evidence>
<protein>
    <submittedName>
        <fullName evidence="11">MFS transporter</fullName>
    </submittedName>
</protein>
<feature type="transmembrane region" description="Helical" evidence="9">
    <location>
        <begin position="543"/>
        <end position="563"/>
    </location>
</feature>
<feature type="transmembrane region" description="Helical" evidence="9">
    <location>
        <begin position="351"/>
        <end position="372"/>
    </location>
</feature>
<evidence type="ECO:0000256" key="1">
    <source>
        <dbReference type="ARBA" id="ARBA00004651"/>
    </source>
</evidence>
<evidence type="ECO:0000256" key="6">
    <source>
        <dbReference type="ARBA" id="ARBA00022989"/>
    </source>
</evidence>
<gene>
    <name evidence="11" type="ORF">EL26_20000</name>
</gene>
<dbReference type="STRING" id="1157490.EL26_20000"/>
<dbReference type="PANTHER" id="PTHR42718:SF9">
    <property type="entry name" value="MAJOR FACILITATOR SUPERFAMILY MULTIDRUG TRANSPORTER MFSC"/>
    <property type="match status" value="1"/>
</dbReference>
<evidence type="ECO:0000256" key="9">
    <source>
        <dbReference type="SAM" id="Phobius"/>
    </source>
</evidence>
<keyword evidence="5 9" id="KW-0812">Transmembrane</keyword>
<feature type="region of interest" description="Disordered" evidence="8">
    <location>
        <begin position="77"/>
        <end position="107"/>
    </location>
</feature>
<evidence type="ECO:0000256" key="2">
    <source>
        <dbReference type="ARBA" id="ARBA00008537"/>
    </source>
</evidence>
<feature type="transmembrane region" description="Helical" evidence="9">
    <location>
        <begin position="294"/>
        <end position="314"/>
    </location>
</feature>
<dbReference type="InterPro" id="IPR020846">
    <property type="entry name" value="MFS_dom"/>
</dbReference>
<dbReference type="PRINTS" id="PR01036">
    <property type="entry name" value="TCRTETB"/>
</dbReference>
<dbReference type="Pfam" id="PF07690">
    <property type="entry name" value="MFS_1"/>
    <property type="match status" value="1"/>
</dbReference>
<evidence type="ECO:0000313" key="11">
    <source>
        <dbReference type="EMBL" id="KEO81569.1"/>
    </source>
</evidence>
<dbReference type="eggNOG" id="COG2814">
    <property type="taxonomic scope" value="Bacteria"/>
</dbReference>
<comment type="subcellular location">
    <subcellularLocation>
        <location evidence="1">Cell membrane</location>
        <topology evidence="1">Multi-pass membrane protein</topology>
    </subcellularLocation>
</comment>
<evidence type="ECO:0000256" key="7">
    <source>
        <dbReference type="ARBA" id="ARBA00023136"/>
    </source>
</evidence>
<dbReference type="PROSITE" id="PS50850">
    <property type="entry name" value="MFS"/>
    <property type="match status" value="1"/>
</dbReference>
<comment type="similarity">
    <text evidence="2">Belongs to the major facilitator superfamily. EmrB family.</text>
</comment>
<feature type="transmembrane region" description="Helical" evidence="9">
    <location>
        <begin position="6"/>
        <end position="24"/>
    </location>
</feature>
<feature type="transmembrane region" description="Helical" evidence="9">
    <location>
        <begin position="265"/>
        <end position="288"/>
    </location>
</feature>
<feature type="transmembrane region" description="Helical" evidence="9">
    <location>
        <begin position="513"/>
        <end position="531"/>
    </location>
</feature>
<name>A0A074LKE9_9BACL</name>
<keyword evidence="6 9" id="KW-1133">Transmembrane helix</keyword>
<reference evidence="11 12" key="1">
    <citation type="journal article" date="2013" name="Int. J. Syst. Evol. Microbiol.">
        <title>Tumebacillus flagellatus sp. nov., an alpha-amylase/pullulanase-producing bacterium isolated from cassava wastewater.</title>
        <authorList>
            <person name="Wang Q."/>
            <person name="Xie N."/>
            <person name="Qin Y."/>
            <person name="Shen N."/>
            <person name="Zhu J."/>
            <person name="Mi H."/>
            <person name="Huang R."/>
        </authorList>
    </citation>
    <scope>NUCLEOTIDE SEQUENCE [LARGE SCALE GENOMIC DNA]</scope>
    <source>
        <strain evidence="11 12">GST4</strain>
    </source>
</reference>
<dbReference type="InterPro" id="IPR036259">
    <property type="entry name" value="MFS_trans_sf"/>
</dbReference>
<feature type="transmembrane region" description="Helical" evidence="9">
    <location>
        <begin position="670"/>
        <end position="688"/>
    </location>
</feature>
<comment type="caution">
    <text evidence="11">The sequence shown here is derived from an EMBL/GenBank/DDBJ whole genome shotgun (WGS) entry which is preliminary data.</text>
</comment>
<dbReference type="Gene3D" id="1.20.1250.20">
    <property type="entry name" value="MFS general substrate transporter like domains"/>
    <property type="match status" value="1"/>
</dbReference>
<feature type="compositionally biased region" description="Basic and acidic residues" evidence="8">
    <location>
        <begin position="144"/>
        <end position="162"/>
    </location>
</feature>
<dbReference type="Proteomes" id="UP000027931">
    <property type="component" value="Unassembled WGS sequence"/>
</dbReference>
<keyword evidence="7 9" id="KW-0472">Membrane</keyword>
<feature type="region of interest" description="Disordered" evidence="8">
    <location>
        <begin position="138"/>
        <end position="184"/>
    </location>
</feature>
<feature type="transmembrane region" description="Helical" evidence="9">
    <location>
        <begin position="410"/>
        <end position="432"/>
    </location>
</feature>
<dbReference type="Gene3D" id="1.20.1720.10">
    <property type="entry name" value="Multidrug resistance protein D"/>
    <property type="match status" value="1"/>
</dbReference>
<keyword evidence="3" id="KW-0813">Transport</keyword>
<feature type="transmembrane region" description="Helical" evidence="9">
    <location>
        <begin position="199"/>
        <end position="217"/>
    </location>
</feature>
<feature type="domain" description="Major facilitator superfamily (MFS) profile" evidence="10">
    <location>
        <begin position="199"/>
        <end position="693"/>
    </location>
</feature>
<keyword evidence="12" id="KW-1185">Reference proteome</keyword>
<dbReference type="PANTHER" id="PTHR42718">
    <property type="entry name" value="MAJOR FACILITATOR SUPERFAMILY MULTIDRUG TRANSPORTER MFSC"/>
    <property type="match status" value="1"/>
</dbReference>
<dbReference type="InterPro" id="IPR011701">
    <property type="entry name" value="MFS"/>
</dbReference>
<dbReference type="CDD" id="cd17503">
    <property type="entry name" value="MFS_LmrB_MDR_like"/>
    <property type="match status" value="1"/>
</dbReference>
<evidence type="ECO:0000256" key="5">
    <source>
        <dbReference type="ARBA" id="ARBA00022692"/>
    </source>
</evidence>
<organism evidence="11 12">
    <name type="scientific">Tumebacillus flagellatus</name>
    <dbReference type="NCBI Taxonomy" id="1157490"/>
    <lineage>
        <taxon>Bacteria</taxon>
        <taxon>Bacillati</taxon>
        <taxon>Bacillota</taxon>
        <taxon>Bacilli</taxon>
        <taxon>Bacillales</taxon>
        <taxon>Alicyclobacillaceae</taxon>
        <taxon>Tumebacillus</taxon>
    </lineage>
</organism>
<feature type="transmembrane region" description="Helical" evidence="9">
    <location>
        <begin position="326"/>
        <end position="345"/>
    </location>
</feature>
<feature type="transmembrane region" description="Helical" evidence="9">
    <location>
        <begin position="384"/>
        <end position="404"/>
    </location>
</feature>
<feature type="transmembrane region" description="Helical" evidence="9">
    <location>
        <begin position="483"/>
        <end position="501"/>
    </location>
</feature>
<proteinExistence type="inferred from homology"/>
<sequence length="702" mass="75552">MNTGYLIGYVVLCLVILGVANAAMRSKKKNQAPVRVTEPDVQQAEATLQSDDSYEPIPELTEEFTAEAREALHVEPVDEPVFNQSPLPPRSERHKTEPPLAPSEEEVLETPVAEAVEETTQPAEADVAPQEEEIKPAAAAVTQEETKPEAVKPEATKPEAVKPEATAPVSKDTKPAAAAAAPTAPAASGARQDIHVGRLLTVLLLGAFVAILNQTLINVALPHMMNDLNVSANVIQWLVTGYMLVNGVLIPITAFLIERFGARKLFIAAMSLFTLGAVICAISSNFSIMLVGRLVQASGAGIIMPLMMTVFLTVFPPEKRGKAMGLMGIAMIFAPAVGPTLSGWIVQNYSWRILFILVIPIGLLDLGLAFAWMKDITKTSRPKFDTAGFVFSTLGFGGVLYAFSEAGSQGWTSAEVLLTLIIGLIALVLFVWRELTAEQPMLDLRVFKFDVFTLTTIISSVVNMAMFAAMILLPIYLQNIRGFTPLQAGLLMLPAALLMGVMSPISGAIFDKIGARLLAIVGLLVTVWTTWEFTKLTSDTTYGHILMLYCLRMFGMSLLMMPIQTAGMNQLPRQYQAHGTATGNTARQVAGSLGTALLVTIMTNRTQFHIANYANEITSTNPILSTHFSQIGAGLASATGLPTQYGSSIATQMIYGLAMKEATINGINDAFMYATGFAVVALVLAFFIKRVQPASGIPNKKK</sequence>
<keyword evidence="4" id="KW-1003">Cell membrane</keyword>
<evidence type="ECO:0000256" key="4">
    <source>
        <dbReference type="ARBA" id="ARBA00022475"/>
    </source>
</evidence>
<feature type="compositionally biased region" description="Low complexity" evidence="8">
    <location>
        <begin position="175"/>
        <end position="184"/>
    </location>
</feature>
<evidence type="ECO:0000256" key="3">
    <source>
        <dbReference type="ARBA" id="ARBA00022448"/>
    </source>
</evidence>
<feature type="transmembrane region" description="Helical" evidence="9">
    <location>
        <begin position="452"/>
        <end position="477"/>
    </location>
</feature>
<feature type="transmembrane region" description="Helical" evidence="9">
    <location>
        <begin position="237"/>
        <end position="258"/>
    </location>
</feature>
<evidence type="ECO:0000256" key="8">
    <source>
        <dbReference type="SAM" id="MobiDB-lite"/>
    </source>
</evidence>
<dbReference type="InterPro" id="IPR004638">
    <property type="entry name" value="EmrB-like"/>
</dbReference>